<evidence type="ECO:0000256" key="3">
    <source>
        <dbReference type="ARBA" id="ARBA00022729"/>
    </source>
</evidence>
<gene>
    <name evidence="7" type="ORF">FM042_02470</name>
</gene>
<feature type="chain" id="PRO_5022062194" evidence="6">
    <location>
        <begin position="34"/>
        <end position="270"/>
    </location>
</feature>
<dbReference type="Proteomes" id="UP000320359">
    <property type="component" value="Unassembled WGS sequence"/>
</dbReference>
<reference evidence="7 8" key="1">
    <citation type="submission" date="2019-07" db="EMBL/GenBank/DDBJ databases">
        <authorList>
            <person name="Yang M."/>
            <person name="Zhao D."/>
            <person name="Xiang H."/>
        </authorList>
    </citation>
    <scope>NUCLEOTIDE SEQUENCE [LARGE SCALE GENOMIC DNA]</scope>
    <source>
        <strain evidence="7 8">IM1326</strain>
    </source>
</reference>
<evidence type="ECO:0000256" key="1">
    <source>
        <dbReference type="ARBA" id="ARBA00004442"/>
    </source>
</evidence>
<keyword evidence="4" id="KW-0472">Membrane</keyword>
<dbReference type="PANTHER" id="PTHR38776">
    <property type="entry name" value="MLTA-INTERACTING PROTEIN-RELATED"/>
    <property type="match status" value="1"/>
</dbReference>
<dbReference type="EMBL" id="VJWL01000001">
    <property type="protein sequence ID" value="TRW49741.1"/>
    <property type="molecule type" value="Genomic_DNA"/>
</dbReference>
<feature type="signal peptide" evidence="6">
    <location>
        <begin position="1"/>
        <end position="33"/>
    </location>
</feature>
<organism evidence="7 8">
    <name type="scientific">Aliidiomarina halalkaliphila</name>
    <dbReference type="NCBI Taxonomy" id="2593535"/>
    <lineage>
        <taxon>Bacteria</taxon>
        <taxon>Pseudomonadati</taxon>
        <taxon>Pseudomonadota</taxon>
        <taxon>Gammaproteobacteria</taxon>
        <taxon>Alteromonadales</taxon>
        <taxon>Idiomarinaceae</taxon>
        <taxon>Aliidiomarina</taxon>
    </lineage>
</organism>
<evidence type="ECO:0000256" key="2">
    <source>
        <dbReference type="ARBA" id="ARBA00005722"/>
    </source>
</evidence>
<sequence>MLRAFNFQPCKCRISAMLPFVCIGGLLSMVSHADDDVQQGPPLGWSFGAAVISNDLSYRGVDSDVIVVPAVGYEGEDYFIRGLSVGRHLYRDRAQQLWTTVNLDLSRFKPSESSDVQMQQLDSRKISANWGLGYRYTPNRWVNLTFTVNTDVSGRHNGQRAQAQYALPLNRPMQAWQISPQIGVNYMSKDYVNYYFGVSEVEAIGSGISEYRGDHSVNPFVGVSGYQYFSERLSMAAGYQYSRTASGIANSPMATQRSYRTIFVTLLYRW</sequence>
<proteinExistence type="inferred from homology"/>
<protein>
    <submittedName>
        <fullName evidence="7">MipA/OmpV family protein</fullName>
    </submittedName>
</protein>
<name>A0A552X3Z1_9GAMM</name>
<dbReference type="InterPro" id="IPR010583">
    <property type="entry name" value="MipA"/>
</dbReference>
<evidence type="ECO:0000256" key="4">
    <source>
        <dbReference type="ARBA" id="ARBA00023136"/>
    </source>
</evidence>
<keyword evidence="5" id="KW-0998">Cell outer membrane</keyword>
<dbReference type="OrthoDB" id="5295915at2"/>
<dbReference type="GO" id="GO:0009279">
    <property type="term" value="C:cell outer membrane"/>
    <property type="evidence" value="ECO:0007669"/>
    <property type="project" value="UniProtKB-SubCell"/>
</dbReference>
<accession>A0A552X3Z1</accession>
<comment type="similarity">
    <text evidence="2">Belongs to the MipA/OmpV family.</text>
</comment>
<keyword evidence="8" id="KW-1185">Reference proteome</keyword>
<dbReference type="PANTHER" id="PTHR38776:SF1">
    <property type="entry name" value="MLTA-INTERACTING PROTEIN-RELATED"/>
    <property type="match status" value="1"/>
</dbReference>
<evidence type="ECO:0000256" key="5">
    <source>
        <dbReference type="ARBA" id="ARBA00023237"/>
    </source>
</evidence>
<dbReference type="AlphaFoldDB" id="A0A552X3Z1"/>
<comment type="subcellular location">
    <subcellularLocation>
        <location evidence="1">Cell outer membrane</location>
    </subcellularLocation>
</comment>
<dbReference type="Pfam" id="PF06629">
    <property type="entry name" value="MipA"/>
    <property type="match status" value="1"/>
</dbReference>
<keyword evidence="3 6" id="KW-0732">Signal</keyword>
<comment type="caution">
    <text evidence="7">The sequence shown here is derived from an EMBL/GenBank/DDBJ whole genome shotgun (WGS) entry which is preliminary data.</text>
</comment>
<evidence type="ECO:0000313" key="8">
    <source>
        <dbReference type="Proteomes" id="UP000320359"/>
    </source>
</evidence>
<evidence type="ECO:0000313" key="7">
    <source>
        <dbReference type="EMBL" id="TRW49741.1"/>
    </source>
</evidence>
<evidence type="ECO:0000256" key="6">
    <source>
        <dbReference type="SAM" id="SignalP"/>
    </source>
</evidence>